<gene>
    <name evidence="3" type="ORF">DPMN_124723</name>
</gene>
<evidence type="ECO:0000313" key="4">
    <source>
        <dbReference type="Proteomes" id="UP000828390"/>
    </source>
</evidence>
<keyword evidence="2" id="KW-0732">Signal</keyword>
<name>A0A9D4GWW7_DREPO</name>
<reference evidence="3" key="1">
    <citation type="journal article" date="2019" name="bioRxiv">
        <title>The Genome of the Zebra Mussel, Dreissena polymorpha: A Resource for Invasive Species Research.</title>
        <authorList>
            <person name="McCartney M.A."/>
            <person name="Auch B."/>
            <person name="Kono T."/>
            <person name="Mallez S."/>
            <person name="Zhang Y."/>
            <person name="Obille A."/>
            <person name="Becker A."/>
            <person name="Abrahante J.E."/>
            <person name="Garbe J."/>
            <person name="Badalamenti J.P."/>
            <person name="Herman A."/>
            <person name="Mangelson H."/>
            <person name="Liachko I."/>
            <person name="Sullivan S."/>
            <person name="Sone E.D."/>
            <person name="Koren S."/>
            <person name="Silverstein K.A.T."/>
            <person name="Beckman K.B."/>
            <person name="Gohl D.M."/>
        </authorList>
    </citation>
    <scope>NUCLEOTIDE SEQUENCE</scope>
    <source>
        <strain evidence="3">Duluth1</strain>
        <tissue evidence="3">Whole animal</tissue>
    </source>
</reference>
<feature type="transmembrane region" description="Helical" evidence="1">
    <location>
        <begin position="247"/>
        <end position="269"/>
    </location>
</feature>
<keyword evidence="1" id="KW-0472">Membrane</keyword>
<evidence type="ECO:0000313" key="3">
    <source>
        <dbReference type="EMBL" id="KAH3822929.1"/>
    </source>
</evidence>
<keyword evidence="1" id="KW-0812">Transmembrane</keyword>
<accession>A0A9D4GWW7</accession>
<comment type="caution">
    <text evidence="3">The sequence shown here is derived from an EMBL/GenBank/DDBJ whole genome shotgun (WGS) entry which is preliminary data.</text>
</comment>
<dbReference type="OrthoDB" id="6184325at2759"/>
<organism evidence="3 4">
    <name type="scientific">Dreissena polymorpha</name>
    <name type="common">Zebra mussel</name>
    <name type="synonym">Mytilus polymorpha</name>
    <dbReference type="NCBI Taxonomy" id="45954"/>
    <lineage>
        <taxon>Eukaryota</taxon>
        <taxon>Metazoa</taxon>
        <taxon>Spiralia</taxon>
        <taxon>Lophotrochozoa</taxon>
        <taxon>Mollusca</taxon>
        <taxon>Bivalvia</taxon>
        <taxon>Autobranchia</taxon>
        <taxon>Heteroconchia</taxon>
        <taxon>Euheterodonta</taxon>
        <taxon>Imparidentia</taxon>
        <taxon>Neoheterodontei</taxon>
        <taxon>Myida</taxon>
        <taxon>Dreissenoidea</taxon>
        <taxon>Dreissenidae</taxon>
        <taxon>Dreissena</taxon>
    </lineage>
</organism>
<evidence type="ECO:0000256" key="2">
    <source>
        <dbReference type="SAM" id="SignalP"/>
    </source>
</evidence>
<sequence length="359" mass="39791">MVLGLLWILFGLVSEGCCQSGPSGSAVDLAIMNQNMMKPNCPYTPCQSACLVPDDKTPGCYICNPSCTPAAVGGTGGNMAPNMIPPMSNLYNGGFNYGQCPPNCETHYEQMAVKCACTTQKQSVDTQATPFTATTRLSTTTTPTKLTTVSTLKTTTIPKTVESSPTPVLTQQHTEAIKSASTQFQPTIKWTHPKQDDGFPMNIERTSTSSLSTPMPTPTNYHQEEQEIKAQEHLTQQSNNDFEVNKLSFLLFGLMGIISVFTTFFFYSWRKTLNKLRRNKDELYFVQKAYRQNSNQSAQPLWSSEMLDPVYTEVPPIPPPRPPVDTCTPLRTLSVSSETPKKEGLETKEEKVHDYLELI</sequence>
<keyword evidence="1" id="KW-1133">Transmembrane helix</keyword>
<dbReference type="EMBL" id="JAIWYP010000005">
    <property type="protein sequence ID" value="KAH3822929.1"/>
    <property type="molecule type" value="Genomic_DNA"/>
</dbReference>
<dbReference type="AlphaFoldDB" id="A0A9D4GWW7"/>
<reference evidence="3" key="2">
    <citation type="submission" date="2020-11" db="EMBL/GenBank/DDBJ databases">
        <authorList>
            <person name="McCartney M.A."/>
            <person name="Auch B."/>
            <person name="Kono T."/>
            <person name="Mallez S."/>
            <person name="Becker A."/>
            <person name="Gohl D.M."/>
            <person name="Silverstein K.A.T."/>
            <person name="Koren S."/>
            <person name="Bechman K.B."/>
            <person name="Herman A."/>
            <person name="Abrahante J.E."/>
            <person name="Garbe J."/>
        </authorList>
    </citation>
    <scope>NUCLEOTIDE SEQUENCE</scope>
    <source>
        <strain evidence="3">Duluth1</strain>
        <tissue evidence="3">Whole animal</tissue>
    </source>
</reference>
<proteinExistence type="predicted"/>
<feature type="signal peptide" evidence="2">
    <location>
        <begin position="1"/>
        <end position="18"/>
    </location>
</feature>
<protein>
    <submittedName>
        <fullName evidence="3">Uncharacterized protein</fullName>
    </submittedName>
</protein>
<feature type="chain" id="PRO_5039196213" evidence="2">
    <location>
        <begin position="19"/>
        <end position="359"/>
    </location>
</feature>
<keyword evidence="4" id="KW-1185">Reference proteome</keyword>
<evidence type="ECO:0000256" key="1">
    <source>
        <dbReference type="SAM" id="Phobius"/>
    </source>
</evidence>
<dbReference type="Proteomes" id="UP000828390">
    <property type="component" value="Unassembled WGS sequence"/>
</dbReference>